<name>A0A918PDY9_9SPHN</name>
<organism evidence="2 3">
    <name type="scientific">Novosphingobium colocasiae</name>
    <dbReference type="NCBI Taxonomy" id="1256513"/>
    <lineage>
        <taxon>Bacteria</taxon>
        <taxon>Pseudomonadati</taxon>
        <taxon>Pseudomonadota</taxon>
        <taxon>Alphaproteobacteria</taxon>
        <taxon>Sphingomonadales</taxon>
        <taxon>Sphingomonadaceae</taxon>
        <taxon>Novosphingobium</taxon>
    </lineage>
</organism>
<dbReference type="Pfam" id="PF05125">
    <property type="entry name" value="Phage_cap_P2"/>
    <property type="match status" value="1"/>
</dbReference>
<keyword evidence="3" id="KW-1185">Reference proteome</keyword>
<dbReference type="RefSeq" id="WP_189620775.1">
    <property type="nucleotide sequence ID" value="NZ_BMZA01000004.1"/>
</dbReference>
<dbReference type="EMBL" id="BMZA01000004">
    <property type="protein sequence ID" value="GGZ02774.1"/>
    <property type="molecule type" value="Genomic_DNA"/>
</dbReference>
<reference evidence="2" key="1">
    <citation type="journal article" date="2014" name="Int. J. Syst. Evol. Microbiol.">
        <title>Complete genome sequence of Corynebacterium casei LMG S-19264T (=DSM 44701T), isolated from a smear-ripened cheese.</title>
        <authorList>
            <consortium name="US DOE Joint Genome Institute (JGI-PGF)"/>
            <person name="Walter F."/>
            <person name="Albersmeier A."/>
            <person name="Kalinowski J."/>
            <person name="Ruckert C."/>
        </authorList>
    </citation>
    <scope>NUCLEOTIDE SEQUENCE</scope>
    <source>
        <strain evidence="2">KCTC 32255</strain>
    </source>
</reference>
<dbReference type="InterPro" id="IPR006441">
    <property type="entry name" value="Phage_P2_GpN"/>
</dbReference>
<reference evidence="2" key="2">
    <citation type="submission" date="2020-09" db="EMBL/GenBank/DDBJ databases">
        <authorList>
            <person name="Sun Q."/>
            <person name="Kim S."/>
        </authorList>
    </citation>
    <scope>NUCLEOTIDE SEQUENCE</scope>
    <source>
        <strain evidence="2">KCTC 32255</strain>
    </source>
</reference>
<evidence type="ECO:0000313" key="2">
    <source>
        <dbReference type="EMBL" id="GGZ02774.1"/>
    </source>
</evidence>
<protein>
    <submittedName>
        <fullName evidence="2">Phage capsid protein</fullName>
    </submittedName>
</protein>
<dbReference type="AlphaFoldDB" id="A0A918PDY9"/>
<dbReference type="Proteomes" id="UP000648075">
    <property type="component" value="Unassembled WGS sequence"/>
</dbReference>
<sequence>MRNETRALFNAYVSQIAALNGVASATDQFNVDPEIEQKLESVMVENSEFLAAINVVPVIQQEGQVLGIQTTRSIAGRTDTSGNTRRQPTDPSGNAEKRRYLCKETEYDWARGYAMVDAWRHKSDFEILIRNAILEQQALDRIMVGWYGTSAAAQTNRTDNPLLQDVNFGWLYKIRTNAPAQVFNDGHLTVYTNGTNNPNLKKIYVKDGVELFDGAAAYNAVGGSAHALADYSSLDALALDAKRLIPEFWRGRTDLVVIVGHDLVDDKYFNIAQTTGTTATEVEATDRILRSTKQIGGLPAVRVPFFPGNAILITTLKNLSIYWQEETRRRQLKDEPEYKRIANYESVNEAYVVEEYELCVLVENIVVGGAPARSVAP</sequence>
<feature type="region of interest" description="Disordered" evidence="1">
    <location>
        <begin position="71"/>
        <end position="97"/>
    </location>
</feature>
<evidence type="ECO:0000256" key="1">
    <source>
        <dbReference type="SAM" id="MobiDB-lite"/>
    </source>
</evidence>
<accession>A0A918PDY9</accession>
<comment type="caution">
    <text evidence="2">The sequence shown here is derived from an EMBL/GenBank/DDBJ whole genome shotgun (WGS) entry which is preliminary data.</text>
</comment>
<proteinExistence type="predicted"/>
<gene>
    <name evidence="2" type="primary">N</name>
    <name evidence="2" type="ORF">GCM10011614_17310</name>
</gene>
<evidence type="ECO:0000313" key="3">
    <source>
        <dbReference type="Proteomes" id="UP000648075"/>
    </source>
</evidence>
<feature type="compositionally biased region" description="Polar residues" evidence="1">
    <location>
        <begin position="71"/>
        <end position="92"/>
    </location>
</feature>